<feature type="domain" description="Glycosyl transferase family 25" evidence="1">
    <location>
        <begin position="2"/>
        <end position="170"/>
    </location>
</feature>
<dbReference type="CDD" id="cd06532">
    <property type="entry name" value="Glyco_transf_25"/>
    <property type="match status" value="1"/>
</dbReference>
<dbReference type="RefSeq" id="WP_131864904.1">
    <property type="nucleotide sequence ID" value="NZ_SMCR01000003.1"/>
</dbReference>
<evidence type="ECO:0000313" key="2">
    <source>
        <dbReference type="EMBL" id="TCV98147.1"/>
    </source>
</evidence>
<comment type="caution">
    <text evidence="2">The sequence shown here is derived from an EMBL/GenBank/DDBJ whole genome shotgun (WGS) entry which is preliminary data.</text>
</comment>
<dbReference type="GO" id="GO:0016740">
    <property type="term" value="F:transferase activity"/>
    <property type="evidence" value="ECO:0007669"/>
    <property type="project" value="UniProtKB-KW"/>
</dbReference>
<reference evidence="2 3" key="1">
    <citation type="submission" date="2019-03" db="EMBL/GenBank/DDBJ databases">
        <title>Genomic Encyclopedia of Type Strains, Phase IV (KMG-IV): sequencing the most valuable type-strain genomes for metagenomic binning, comparative biology and taxonomic classification.</title>
        <authorList>
            <person name="Goeker M."/>
        </authorList>
    </citation>
    <scope>NUCLEOTIDE SEQUENCE [LARGE SCALE GENOMIC DNA]</scope>
    <source>
        <strain evidence="2 3">DSM 19580</strain>
    </source>
</reference>
<dbReference type="Proteomes" id="UP000295719">
    <property type="component" value="Unassembled WGS sequence"/>
</dbReference>
<protein>
    <submittedName>
        <fullName evidence="2">Glycosyl transferase family 25</fullName>
    </submittedName>
</protein>
<dbReference type="AlphaFoldDB" id="A0A4R3YY46"/>
<name>A0A4R3YY46_9GAMM</name>
<proteinExistence type="predicted"/>
<dbReference type="EMBL" id="SMCR01000003">
    <property type="protein sequence ID" value="TCV98147.1"/>
    <property type="molecule type" value="Genomic_DNA"/>
</dbReference>
<accession>A0A4R3YY46</accession>
<dbReference type="Pfam" id="PF01755">
    <property type="entry name" value="Glyco_transf_25"/>
    <property type="match status" value="1"/>
</dbReference>
<keyword evidence="3" id="KW-1185">Reference proteome</keyword>
<evidence type="ECO:0000259" key="1">
    <source>
        <dbReference type="Pfam" id="PF01755"/>
    </source>
</evidence>
<dbReference type="OrthoDB" id="9816113at2"/>
<evidence type="ECO:0000313" key="3">
    <source>
        <dbReference type="Proteomes" id="UP000295719"/>
    </source>
</evidence>
<keyword evidence="2" id="KW-0808">Transferase</keyword>
<sequence length="255" mass="28598">MKVFILSMAKSVQRRESIIAQCEKNKLDYEVIEAVDGNALSEEERIKHTQKLNYAFQNGEIGCALSHQKIYQKMLDENISNALILEDDAAISNGIDVVLDSFPYATNQAVPTIILLSKVNKLINKPLFNIDKKYSLYPVYHATTSHGYIINQAAAAALLQFLYPVWMVADKWSLFEEYAKVKVLAVHPAAILLSGHATVSTINPANNPCAISAKKKKVWGELMTLKPLKVKLKHKIRKLIIPLFSEIIDLKKPVP</sequence>
<organism evidence="2 3">
    <name type="scientific">Biostraticola tofi</name>
    <dbReference type="NCBI Taxonomy" id="466109"/>
    <lineage>
        <taxon>Bacteria</taxon>
        <taxon>Pseudomonadati</taxon>
        <taxon>Pseudomonadota</taxon>
        <taxon>Gammaproteobacteria</taxon>
        <taxon>Enterobacterales</taxon>
        <taxon>Bruguierivoracaceae</taxon>
        <taxon>Biostraticola</taxon>
    </lineage>
</organism>
<gene>
    <name evidence="2" type="ORF">EDC52_103233</name>
</gene>
<dbReference type="InterPro" id="IPR002654">
    <property type="entry name" value="Glyco_trans_25"/>
</dbReference>